<gene>
    <name evidence="1" type="ORF">HELGO_WM73088</name>
</gene>
<dbReference type="AlphaFoldDB" id="A0A6S6RY83"/>
<dbReference type="EMBL" id="CACVAS010000012">
    <property type="protein sequence ID" value="CAA6800285.1"/>
    <property type="molecule type" value="Genomic_DNA"/>
</dbReference>
<organism evidence="1">
    <name type="scientific">uncultured Sulfurovum sp</name>
    <dbReference type="NCBI Taxonomy" id="269237"/>
    <lineage>
        <taxon>Bacteria</taxon>
        <taxon>Pseudomonadati</taxon>
        <taxon>Campylobacterota</taxon>
        <taxon>Epsilonproteobacteria</taxon>
        <taxon>Campylobacterales</taxon>
        <taxon>Sulfurovaceae</taxon>
        <taxon>Sulfurovum</taxon>
        <taxon>environmental samples</taxon>
    </lineage>
</organism>
<protein>
    <submittedName>
        <fullName evidence="1">Exopolysaccharide biosynthesis protein-like protein</fullName>
    </submittedName>
</protein>
<reference evidence="1" key="1">
    <citation type="submission" date="2020-01" db="EMBL/GenBank/DDBJ databases">
        <authorList>
            <person name="Meier V. D."/>
            <person name="Meier V D."/>
        </authorList>
    </citation>
    <scope>NUCLEOTIDE SEQUENCE</scope>
    <source>
        <strain evidence="1">HLG_WM_MAG_01</strain>
    </source>
</reference>
<feature type="non-terminal residue" evidence="1">
    <location>
        <position position="159"/>
    </location>
</feature>
<name>A0A6S6RY83_9BACT</name>
<dbReference type="Pfam" id="PF08942">
    <property type="entry name" value="DUF1919"/>
    <property type="match status" value="1"/>
</dbReference>
<evidence type="ECO:0000313" key="1">
    <source>
        <dbReference type="EMBL" id="CAA6800285.1"/>
    </source>
</evidence>
<proteinExistence type="predicted"/>
<dbReference type="SUPFAM" id="SSF142795">
    <property type="entry name" value="CAC2185-like"/>
    <property type="match status" value="1"/>
</dbReference>
<dbReference type="InterPro" id="IPR037226">
    <property type="entry name" value="CAC2185-like_sf"/>
</dbReference>
<dbReference type="InterPro" id="IPR015037">
    <property type="entry name" value="DUF1919"/>
</dbReference>
<sequence length="159" mass="19163">MRIEFIRNIEKYIKSRINRCKIKEDDFTIISNNCWGTFIYKKFGLPYQSPFINLMLFAPDYIELLENFSVELLSEISFIEHKDSKHKDEMLNLNIYGENYPIGILDNQYELHFLHYHSAADAKDKWLRRVDRMNVNKLIFKFSDGDKFEDDMAKRFDNL</sequence>
<accession>A0A6S6RY83</accession>